<comment type="function">
    <text evidence="9">Involved in nucleolar processing of pre-18S ribosomal RNA. Involved in ribosome biosynthesis.</text>
</comment>
<dbReference type="SMART" id="SM01036">
    <property type="entry name" value="BP28CT"/>
    <property type="match status" value="1"/>
</dbReference>
<evidence type="ECO:0000256" key="6">
    <source>
        <dbReference type="ARBA" id="ARBA00022552"/>
    </source>
</evidence>
<organism evidence="13 14">
    <name type="scientific">Amniculicola lignicola CBS 123094</name>
    <dbReference type="NCBI Taxonomy" id="1392246"/>
    <lineage>
        <taxon>Eukaryota</taxon>
        <taxon>Fungi</taxon>
        <taxon>Dikarya</taxon>
        <taxon>Ascomycota</taxon>
        <taxon>Pezizomycotina</taxon>
        <taxon>Dothideomycetes</taxon>
        <taxon>Pleosporomycetidae</taxon>
        <taxon>Pleosporales</taxon>
        <taxon>Amniculicolaceae</taxon>
        <taxon>Amniculicola</taxon>
    </lineage>
</organism>
<dbReference type="Proteomes" id="UP000799779">
    <property type="component" value="Unassembled WGS sequence"/>
</dbReference>
<gene>
    <name evidence="13" type="ORF">P154DRAFT_623257</name>
</gene>
<keyword evidence="6 10" id="KW-0698">rRNA processing</keyword>
<evidence type="ECO:0000256" key="4">
    <source>
        <dbReference type="ARBA" id="ARBA00015399"/>
    </source>
</evidence>
<evidence type="ECO:0000259" key="12">
    <source>
        <dbReference type="SMART" id="SM01036"/>
    </source>
</evidence>
<dbReference type="InterPro" id="IPR012954">
    <property type="entry name" value="BP28_C_dom"/>
</dbReference>
<evidence type="ECO:0000256" key="2">
    <source>
        <dbReference type="ARBA" id="ARBA00010559"/>
    </source>
</evidence>
<keyword evidence="8 10" id="KW-0687">Ribonucleoprotein</keyword>
<proteinExistence type="inferred from homology"/>
<accession>A0A6A5WB18</accession>
<feature type="region of interest" description="Disordered" evidence="11">
    <location>
        <begin position="454"/>
        <end position="484"/>
    </location>
</feature>
<evidence type="ECO:0000256" key="10">
    <source>
        <dbReference type="RuleBase" id="RU367065"/>
    </source>
</evidence>
<name>A0A6A5WB18_9PLEO</name>
<reference evidence="13" key="1">
    <citation type="journal article" date="2020" name="Stud. Mycol.">
        <title>101 Dothideomycetes genomes: a test case for predicting lifestyles and emergence of pathogens.</title>
        <authorList>
            <person name="Haridas S."/>
            <person name="Albert R."/>
            <person name="Binder M."/>
            <person name="Bloem J."/>
            <person name="Labutti K."/>
            <person name="Salamov A."/>
            <person name="Andreopoulos B."/>
            <person name="Baker S."/>
            <person name="Barry K."/>
            <person name="Bills G."/>
            <person name="Bluhm B."/>
            <person name="Cannon C."/>
            <person name="Castanera R."/>
            <person name="Culley D."/>
            <person name="Daum C."/>
            <person name="Ezra D."/>
            <person name="Gonzalez J."/>
            <person name="Henrissat B."/>
            <person name="Kuo A."/>
            <person name="Liang C."/>
            <person name="Lipzen A."/>
            <person name="Lutzoni F."/>
            <person name="Magnuson J."/>
            <person name="Mondo S."/>
            <person name="Nolan M."/>
            <person name="Ohm R."/>
            <person name="Pangilinan J."/>
            <person name="Park H.-J."/>
            <person name="Ramirez L."/>
            <person name="Alfaro M."/>
            <person name="Sun H."/>
            <person name="Tritt A."/>
            <person name="Yoshinaga Y."/>
            <person name="Zwiers L.-H."/>
            <person name="Turgeon B."/>
            <person name="Goodwin S."/>
            <person name="Spatafora J."/>
            <person name="Crous P."/>
            <person name="Grigoriev I."/>
        </authorList>
    </citation>
    <scope>NUCLEOTIDE SEQUENCE</scope>
    <source>
        <strain evidence="13">CBS 123094</strain>
    </source>
</reference>
<keyword evidence="14" id="KW-1185">Reference proteome</keyword>
<protein>
    <recommendedName>
        <fullName evidence="4 10">U3 small nucleolar RNA-associated protein 10</fullName>
    </recommendedName>
</protein>
<dbReference type="GO" id="GO:0000462">
    <property type="term" value="P:maturation of SSU-rRNA from tricistronic rRNA transcript (SSU-rRNA, 5.8S rRNA, LSU-rRNA)"/>
    <property type="evidence" value="ECO:0007669"/>
    <property type="project" value="TreeGrafter"/>
</dbReference>
<evidence type="ECO:0000256" key="8">
    <source>
        <dbReference type="ARBA" id="ARBA00023274"/>
    </source>
</evidence>
<dbReference type="GO" id="GO:0045943">
    <property type="term" value="P:positive regulation of transcription by RNA polymerase I"/>
    <property type="evidence" value="ECO:0007669"/>
    <property type="project" value="TreeGrafter"/>
</dbReference>
<sequence length="1779" mass="196991">MTSLQKQLAVIAASSTHQLDLKAQKTAHGKSLLFEPRVAATQSFENIYLICYEGFRDLCALDHRFLPFSKTLFSEQSKAEDRTQMTRKENEELNKVLEAFITLAGPRLLLKPAEKALEWLVRRFRVQEFNTECLVLTYLPYHATPQFLALLSVLPSSPPPTLRFLFPYISSPTNPPRQTIVYTATNTPNFFTALQAYVVKVLQAGHQGPSLLSFWASVTTQAIDASLEQSQSGRKGVQDQRVEELLFRVLPVLNECLRLPDAPEAVIGCYMIIIVLVTKAAFEDKVLNSLMEAIAQSLESETMDGGLMCLAVVAEERSHLVTPAQVTRKLRKIPDVCRLLRFVAVKCRVARLALGCILGALEGIGRASYVEEHRLLFRDIIESNLLEKDQLSIPLTSLLRLLKGSEVGSVQHRELLDLITELSESVPVATILKEVIDENGAEFEILGISLPQTLATTEQEDESSSEDEEMRDADEPLTLPNGDLAMSLPNISETSFLDTVPSPSFSKLSTTFEQCVTANRKVDRLLALEGLQQHMAMKSPLYFSFLIRMWCGPFSTPVRRAAIRSATTQIKKLDSGVDLQVLLLYLVHALADSAHIVRRAAATCIATLSERSVASSNQSKETVWGSPDLYGKALSQVVILPKDQSATFSSSVLVPILEECVMDPAFITTSLTDMLVGGSSKTKAGPNLKSTVRSSLASFIASHVATTPLLIVRLRLLPLFNSTGKTITPVRFKCILPLLRDWFSMSAEDVIAACEQGKIDVADADRKHLASLLPREPDSITVLGALLSGNSNQERAELLETAFDRLNTIWPTLKSEPRLSLAQSLLDLALGEVGAINKTNMVSRTRASETLRNVKLDSAVLVHFIETIPDASQMPEGPPTKKRRRSSRNSMARVEVQSAEDTAKVLQRLTLVLELIEGSGPGDHPALFKHLFTVLDELQQLRQQSGSDLVYLQSLVLGSLTPIVAKLRHAQNSADYQTFVRVDLLIDCIRHSASPQVQNAALLLIANLASWVPESVLHNLMPIFTFIGSTLLKQQDDYSAHVVDQTITRVVPQLAASLKAKHKDLLVGVADLLLSFTAAFEHVPQYRRMNLFVELARTLGPADSLHAIVALLVDRYPASASRRKFVPSLLLQFDPVVTLETFEGYLRLVTDAASPKRNISDTLFALNEKQPAQIENSLLNLLSSLADLATDPTLQTHITKGFRHNRDSDNNPRDIFASILQTTIQLSRHLTNKPALYECCSRVLARCLDLLPTVDLIKSAELLLSNPDHQVQIAAIKAIEVRAASVSQIDRTAVSALLSFILQAEKTLKETSNVDVRIISISCIDRIVEKFGKRNVTTVTSIAQTISGKQALGSTDVRVRILSIICLTSIVGVLEDEAISLLPSVLPIAFQYLREAIKNSSHGLHNAVYSLLSDIIERLAYMFSREYLVPALELSQLSASKELGDSCDESRGHFYQSVSKHLDAQETFTALKSTWPSAVRRGYKASLEHLELVASTIENQSKGKIIKASSTLFSSLLDVFNLRLAMTSRDDEEVDVEAMERLEDTIIDAVIVMTLKLNDATFRPFFVQLVDLASSSSKKDMSPSITFCKFLAAFFEKFKSIVTSYSSYILDHTERLLQHLSTSDDEADLRKALLGALQKTFQHDQDGFWQAPAHFGTILNPLLNQLTIDSPDQLADSIIPAIVELAAASSSSIDNHRQVNTILTKFMRAEESHTRLATVKCEQALTEKLGEEWLGLLPEMLPFISELREDDNERVEIETQKWIQMMEGVLGEDLEGMLQ</sequence>
<evidence type="ECO:0000313" key="14">
    <source>
        <dbReference type="Proteomes" id="UP000799779"/>
    </source>
</evidence>
<dbReference type="OrthoDB" id="31183at2759"/>
<comment type="subcellular location">
    <subcellularLocation>
        <location evidence="1 10">Nucleus</location>
        <location evidence="1 10">Nucleolus</location>
    </subcellularLocation>
</comment>
<dbReference type="GO" id="GO:0030515">
    <property type="term" value="F:snoRNA binding"/>
    <property type="evidence" value="ECO:0007669"/>
    <property type="project" value="TreeGrafter"/>
</dbReference>
<dbReference type="GO" id="GO:0032040">
    <property type="term" value="C:small-subunit processome"/>
    <property type="evidence" value="ECO:0007669"/>
    <property type="project" value="TreeGrafter"/>
</dbReference>
<dbReference type="PANTHER" id="PTHR13457:SF1">
    <property type="entry name" value="HEAT REPEAT-CONTAINING PROTEIN 1"/>
    <property type="match status" value="1"/>
</dbReference>
<dbReference type="SUPFAM" id="SSF48371">
    <property type="entry name" value="ARM repeat"/>
    <property type="match status" value="2"/>
</dbReference>
<feature type="compositionally biased region" description="Acidic residues" evidence="11">
    <location>
        <begin position="458"/>
        <end position="472"/>
    </location>
</feature>
<feature type="region of interest" description="Disordered" evidence="11">
    <location>
        <begin position="871"/>
        <end position="892"/>
    </location>
</feature>
<evidence type="ECO:0000256" key="3">
    <source>
        <dbReference type="ARBA" id="ARBA00011399"/>
    </source>
</evidence>
<comment type="similarity">
    <text evidence="2 10">Belongs to the HEATR1/UTP10 family.</text>
</comment>
<evidence type="ECO:0000256" key="7">
    <source>
        <dbReference type="ARBA" id="ARBA00023242"/>
    </source>
</evidence>
<evidence type="ECO:0000256" key="11">
    <source>
        <dbReference type="SAM" id="MobiDB-lite"/>
    </source>
</evidence>
<evidence type="ECO:0000313" key="13">
    <source>
        <dbReference type="EMBL" id="KAF1996325.1"/>
    </source>
</evidence>
<dbReference type="GO" id="GO:0030686">
    <property type="term" value="C:90S preribosome"/>
    <property type="evidence" value="ECO:0007669"/>
    <property type="project" value="TreeGrafter"/>
</dbReference>
<evidence type="ECO:0000256" key="5">
    <source>
        <dbReference type="ARBA" id="ARBA00022517"/>
    </source>
</evidence>
<dbReference type="Gene3D" id="1.25.10.10">
    <property type="entry name" value="Leucine-rich Repeat Variant"/>
    <property type="match status" value="3"/>
</dbReference>
<dbReference type="InterPro" id="IPR056473">
    <property type="entry name" value="HEAT_Utp10/HEAT1"/>
</dbReference>
<dbReference type="EMBL" id="ML977626">
    <property type="protein sequence ID" value="KAF1996325.1"/>
    <property type="molecule type" value="Genomic_DNA"/>
</dbReference>
<dbReference type="InterPro" id="IPR040191">
    <property type="entry name" value="UTP10"/>
</dbReference>
<dbReference type="PANTHER" id="PTHR13457">
    <property type="entry name" value="BAP28"/>
    <property type="match status" value="1"/>
</dbReference>
<keyword evidence="5 10" id="KW-0690">Ribosome biogenesis</keyword>
<evidence type="ECO:0000256" key="9">
    <source>
        <dbReference type="ARBA" id="ARBA00025076"/>
    </source>
</evidence>
<dbReference type="GO" id="GO:0034455">
    <property type="term" value="C:t-UTP complex"/>
    <property type="evidence" value="ECO:0007669"/>
    <property type="project" value="TreeGrafter"/>
</dbReference>
<dbReference type="InterPro" id="IPR016024">
    <property type="entry name" value="ARM-type_fold"/>
</dbReference>
<dbReference type="InterPro" id="IPR022125">
    <property type="entry name" value="U3snoRNP10_N"/>
</dbReference>
<dbReference type="Pfam" id="PF12397">
    <property type="entry name" value="U3snoRNP10"/>
    <property type="match status" value="1"/>
</dbReference>
<keyword evidence="7 10" id="KW-0539">Nucleus</keyword>
<dbReference type="Pfam" id="PF08146">
    <property type="entry name" value="BP28CT"/>
    <property type="match status" value="1"/>
</dbReference>
<evidence type="ECO:0000256" key="1">
    <source>
        <dbReference type="ARBA" id="ARBA00004604"/>
    </source>
</evidence>
<dbReference type="InterPro" id="IPR011989">
    <property type="entry name" value="ARM-like"/>
</dbReference>
<comment type="subunit">
    <text evidence="3 10">Component of the ribosomal small subunit (SSU) processome.</text>
</comment>
<feature type="domain" description="BP28 C-terminal" evidence="12">
    <location>
        <begin position="1502"/>
        <end position="1648"/>
    </location>
</feature>
<dbReference type="Pfam" id="PF23243">
    <property type="entry name" value="HEAT_HEATR1"/>
    <property type="match status" value="1"/>
</dbReference>